<dbReference type="Gene3D" id="3.40.50.1010">
    <property type="entry name" value="5'-nuclease"/>
    <property type="match status" value="1"/>
</dbReference>
<name>A0A977KYA4_9CYAN</name>
<evidence type="ECO:0000313" key="1">
    <source>
        <dbReference type="EMBL" id="UXE62102.1"/>
    </source>
</evidence>
<proteinExistence type="predicted"/>
<evidence type="ECO:0008006" key="2">
    <source>
        <dbReference type="Google" id="ProtNLM"/>
    </source>
</evidence>
<dbReference type="Proteomes" id="UP001065613">
    <property type="component" value="Chromosome"/>
</dbReference>
<dbReference type="EMBL" id="CP073041">
    <property type="protein sequence ID" value="UXE62102.1"/>
    <property type="molecule type" value="Genomic_DNA"/>
</dbReference>
<dbReference type="AlphaFoldDB" id="A0A977KYA4"/>
<dbReference type="SUPFAM" id="SSF88723">
    <property type="entry name" value="PIN domain-like"/>
    <property type="match status" value="1"/>
</dbReference>
<dbReference type="InterPro" id="IPR029060">
    <property type="entry name" value="PIN-like_dom_sf"/>
</dbReference>
<protein>
    <recommendedName>
        <fullName evidence="2">PIN domain-containing protein</fullName>
    </recommendedName>
</protein>
<organism evidence="1">
    <name type="scientific">Woronichinia naegeliana WA131</name>
    <dbReference type="NCBI Taxonomy" id="2824559"/>
    <lineage>
        <taxon>Bacteria</taxon>
        <taxon>Bacillati</taxon>
        <taxon>Cyanobacteriota</taxon>
        <taxon>Cyanophyceae</taxon>
        <taxon>Synechococcales</taxon>
        <taxon>Coelosphaeriaceae</taxon>
        <taxon>Woronichinia</taxon>
    </lineage>
</organism>
<gene>
    <name evidence="1" type="ORF">KA717_04395</name>
</gene>
<dbReference type="KEGG" id="wna:KA717_04395"/>
<sequence length="77" mass="8751">MKFQAAQSTEQGGALALFEDFDGYFAELYANLLDKGYSLTDCVSIIVIKQLGIHEIFTHDKHFIQEDLIIFFSLFSP</sequence>
<reference evidence="1" key="1">
    <citation type="submission" date="2021-04" db="EMBL/GenBank/DDBJ databases">
        <title>Genome sequence of Woronichinia naegeliana from Washington state freshwater lake bloom.</title>
        <authorList>
            <person name="Dreher T.W."/>
        </authorList>
    </citation>
    <scope>NUCLEOTIDE SEQUENCE</scope>
    <source>
        <strain evidence="1">WA131</strain>
    </source>
</reference>
<accession>A0A977KYA4</accession>